<keyword evidence="2" id="KW-1185">Reference proteome</keyword>
<comment type="caution">
    <text evidence="1">The sequence shown here is derived from an EMBL/GenBank/DDBJ whole genome shotgun (WGS) entry which is preliminary data.</text>
</comment>
<proteinExistence type="predicted"/>
<accession>A0ABP6NKD4</accession>
<dbReference type="Proteomes" id="UP001500320">
    <property type="component" value="Unassembled WGS sequence"/>
</dbReference>
<name>A0ABP6NKD4_9ACTN</name>
<protein>
    <submittedName>
        <fullName evidence="1">Uncharacterized protein</fullName>
    </submittedName>
</protein>
<reference evidence="2" key="1">
    <citation type="journal article" date="2019" name="Int. J. Syst. Evol. Microbiol.">
        <title>The Global Catalogue of Microorganisms (GCM) 10K type strain sequencing project: providing services to taxonomists for standard genome sequencing and annotation.</title>
        <authorList>
            <consortium name="The Broad Institute Genomics Platform"/>
            <consortium name="The Broad Institute Genome Sequencing Center for Infectious Disease"/>
            <person name="Wu L."/>
            <person name="Ma J."/>
        </authorList>
    </citation>
    <scope>NUCLEOTIDE SEQUENCE [LARGE SCALE GENOMIC DNA]</scope>
    <source>
        <strain evidence="2">JCM 9373</strain>
    </source>
</reference>
<organism evidence="1 2">
    <name type="scientific">Planomonospora alba</name>
    <dbReference type="NCBI Taxonomy" id="161354"/>
    <lineage>
        <taxon>Bacteria</taxon>
        <taxon>Bacillati</taxon>
        <taxon>Actinomycetota</taxon>
        <taxon>Actinomycetes</taxon>
        <taxon>Streptosporangiales</taxon>
        <taxon>Streptosporangiaceae</taxon>
        <taxon>Planomonospora</taxon>
    </lineage>
</organism>
<evidence type="ECO:0000313" key="1">
    <source>
        <dbReference type="EMBL" id="GAA3150636.1"/>
    </source>
</evidence>
<gene>
    <name evidence="1" type="ORF">GCM10010466_47220</name>
</gene>
<dbReference type="EMBL" id="BAAAUT010000040">
    <property type="protein sequence ID" value="GAA3150636.1"/>
    <property type="molecule type" value="Genomic_DNA"/>
</dbReference>
<dbReference type="RefSeq" id="WP_344862991.1">
    <property type="nucleotide sequence ID" value="NZ_BAAAUT010000040.1"/>
</dbReference>
<sequence>MSVDLDGFLTPRMRELFAEDFPERSPQELEIQIEECLKFLYIASMSDGVFIPLTKEVDEIWHEMILQTKFYQQLCSSRSGRRFIHHESIGLNGYANIMGKGTSVKKFLEWLPKYVSHFGEFTERTAPHWVIVQFLMNELGMTLQEINEIGRREALQPSL</sequence>
<evidence type="ECO:0000313" key="2">
    <source>
        <dbReference type="Proteomes" id="UP001500320"/>
    </source>
</evidence>